<dbReference type="AlphaFoldDB" id="A0A9Q0L084"/>
<feature type="region of interest" description="Disordered" evidence="1">
    <location>
        <begin position="1"/>
        <end position="38"/>
    </location>
</feature>
<dbReference type="PANTHER" id="PTHR35312:SF1">
    <property type="entry name" value="OS07G0641800 PROTEIN"/>
    <property type="match status" value="1"/>
</dbReference>
<organism evidence="2 3">
    <name type="scientific">Protea cynaroides</name>
    <dbReference type="NCBI Taxonomy" id="273540"/>
    <lineage>
        <taxon>Eukaryota</taxon>
        <taxon>Viridiplantae</taxon>
        <taxon>Streptophyta</taxon>
        <taxon>Embryophyta</taxon>
        <taxon>Tracheophyta</taxon>
        <taxon>Spermatophyta</taxon>
        <taxon>Magnoliopsida</taxon>
        <taxon>Proteales</taxon>
        <taxon>Proteaceae</taxon>
        <taxon>Protea</taxon>
    </lineage>
</organism>
<gene>
    <name evidence="2" type="ORF">NE237_010808</name>
</gene>
<proteinExistence type="predicted"/>
<evidence type="ECO:0000313" key="3">
    <source>
        <dbReference type="Proteomes" id="UP001141806"/>
    </source>
</evidence>
<comment type="caution">
    <text evidence="2">The sequence shown here is derived from an EMBL/GenBank/DDBJ whole genome shotgun (WGS) entry which is preliminary data.</text>
</comment>
<sequence>MPMFAGEISGSLDSLTRRSHRRSASPVPTDRRLQTSEPIAAMDEQEFRRILGLFPVVRSRDYCAGSELPRQHSTSHSARDELTEWQDAWTEEDKKGSEIQGVDIEDPFWKKLKLAAERKVGAAEAEKFCKVFQMVHRKLVYEELSLDVAQKFNIQ</sequence>
<keyword evidence="3" id="KW-1185">Reference proteome</keyword>
<dbReference type="PANTHER" id="PTHR35312">
    <property type="entry name" value="OS07G0641800 PROTEIN"/>
    <property type="match status" value="1"/>
</dbReference>
<name>A0A9Q0L084_9MAGN</name>
<reference evidence="2" key="1">
    <citation type="journal article" date="2023" name="Plant J.">
        <title>The genome of the king protea, Protea cynaroides.</title>
        <authorList>
            <person name="Chang J."/>
            <person name="Duong T.A."/>
            <person name="Schoeman C."/>
            <person name="Ma X."/>
            <person name="Roodt D."/>
            <person name="Barker N."/>
            <person name="Li Z."/>
            <person name="Van de Peer Y."/>
            <person name="Mizrachi E."/>
        </authorList>
    </citation>
    <scope>NUCLEOTIDE SEQUENCE</scope>
    <source>
        <tissue evidence="2">Young leaves</tissue>
    </source>
</reference>
<evidence type="ECO:0000256" key="1">
    <source>
        <dbReference type="SAM" id="MobiDB-lite"/>
    </source>
</evidence>
<protein>
    <submittedName>
        <fullName evidence="2">Uncharacterized protein</fullName>
    </submittedName>
</protein>
<dbReference type="OrthoDB" id="1932122at2759"/>
<accession>A0A9Q0L084</accession>
<dbReference type="EMBL" id="JAMYWD010000002">
    <property type="protein sequence ID" value="KAJ4980028.1"/>
    <property type="molecule type" value="Genomic_DNA"/>
</dbReference>
<dbReference type="Proteomes" id="UP001141806">
    <property type="component" value="Unassembled WGS sequence"/>
</dbReference>
<evidence type="ECO:0000313" key="2">
    <source>
        <dbReference type="EMBL" id="KAJ4980028.1"/>
    </source>
</evidence>